<dbReference type="EMBL" id="LS974446">
    <property type="protein sequence ID" value="SUS16622.1"/>
    <property type="molecule type" value="Genomic_DNA"/>
</dbReference>
<gene>
    <name evidence="1" type="ORF">RHIZ70P_117</name>
</gene>
<evidence type="ECO:0000313" key="1">
    <source>
        <dbReference type="EMBL" id="SUS16622.1"/>
    </source>
</evidence>
<name>A0A380TLQ9_9HYPH</name>
<dbReference type="AlphaFoldDB" id="A0A380TLQ9"/>
<protein>
    <submittedName>
        <fullName evidence="1">Uncharacterized protein</fullName>
    </submittedName>
</protein>
<geneLocation type="plasmid" evidence="1">
    <name>1</name>
</geneLocation>
<keyword evidence="1" id="KW-0614">Plasmid</keyword>
<reference evidence="1" key="1">
    <citation type="submission" date="2018-07" db="EMBL/GenBank/DDBJ databases">
        <authorList>
            <person name="Quirk P.G."/>
            <person name="Krulwich T.A."/>
        </authorList>
    </citation>
    <scope>NUCLEOTIDE SEQUENCE</scope>
    <source>
        <strain evidence="1">T2.30D-1.1_plasmid</strain>
        <plasmid evidence="1">1</plasmid>
    </source>
</reference>
<sequence length="103" mass="11292">MIACACGEGKMTEKLELQPNEPLSVKVERHRAVYLAAVNGEVGADMDQEARARMEIIRHAPSDQDERDQKLLYVAGYLIASKGSLNPEEMELLLSGSISLPGH</sequence>
<accession>A0A380TLQ9</accession>
<organism evidence="1">
    <name type="scientific">Ciceribacter selenitireducens ATCC BAA-1503</name>
    <dbReference type="NCBI Taxonomy" id="1336235"/>
    <lineage>
        <taxon>Bacteria</taxon>
        <taxon>Pseudomonadati</taxon>
        <taxon>Pseudomonadota</taxon>
        <taxon>Alphaproteobacteria</taxon>
        <taxon>Hyphomicrobiales</taxon>
        <taxon>Rhizobiaceae</taxon>
        <taxon>Ciceribacter</taxon>
    </lineage>
</organism>
<proteinExistence type="predicted"/>